<comment type="caution">
    <text evidence="3">The sequence shown here is derived from an EMBL/GenBank/DDBJ whole genome shotgun (WGS) entry which is preliminary data.</text>
</comment>
<reference evidence="3 4" key="1">
    <citation type="submission" date="2019-01" db="EMBL/GenBank/DDBJ databases">
        <authorList>
            <person name="Chen W.-M."/>
        </authorList>
    </citation>
    <scope>NUCLEOTIDE SEQUENCE [LARGE SCALE GENOMIC DNA]</scope>
    <source>
        <strain evidence="3 4">CCP-18</strain>
    </source>
</reference>
<evidence type="ECO:0000313" key="4">
    <source>
        <dbReference type="Proteomes" id="UP000288587"/>
    </source>
</evidence>
<dbReference type="PANTHER" id="PTHR33799:SF1">
    <property type="entry name" value="PTS SYSTEM MANNOSE-SPECIFIC EIIAB COMPONENT-RELATED"/>
    <property type="match status" value="1"/>
</dbReference>
<organism evidence="3 4">
    <name type="scientific">Inhella crocodyli</name>
    <dbReference type="NCBI Taxonomy" id="2499851"/>
    <lineage>
        <taxon>Bacteria</taxon>
        <taxon>Pseudomonadati</taxon>
        <taxon>Pseudomonadota</taxon>
        <taxon>Betaproteobacteria</taxon>
        <taxon>Burkholderiales</taxon>
        <taxon>Sphaerotilaceae</taxon>
        <taxon>Inhella</taxon>
    </lineage>
</organism>
<sequence length="137" mass="14191">MTTVGPQSVFFALVAHAPLASSLRSVALHVHPDCSDDLLAVDVLPNWSAEQVVEALTAVSEAASGRPLLVLVDVFGATPANGAGRFVVGRPDAAAVAGVNVPMLWRALGYRHLPLREVEALCMQGGAMGLRILAAAD</sequence>
<dbReference type="Pfam" id="PF03610">
    <property type="entry name" value="EIIA-man"/>
    <property type="match status" value="1"/>
</dbReference>
<keyword evidence="1" id="KW-0808">Transferase</keyword>
<dbReference type="Gene3D" id="3.40.50.510">
    <property type="entry name" value="Phosphotransferase system, mannose-type IIA component"/>
    <property type="match status" value="1"/>
</dbReference>
<dbReference type="EMBL" id="SACM01000003">
    <property type="protein sequence ID" value="RVT84614.1"/>
    <property type="molecule type" value="Genomic_DNA"/>
</dbReference>
<gene>
    <name evidence="3" type="ORF">EOD73_10755</name>
</gene>
<protein>
    <submittedName>
        <fullName evidence="3">PTS fructose transporter subunit IIA</fullName>
    </submittedName>
</protein>
<evidence type="ECO:0000259" key="2">
    <source>
        <dbReference type="PROSITE" id="PS51096"/>
    </source>
</evidence>
<feature type="domain" description="PTS EIIA type-4" evidence="2">
    <location>
        <begin position="8"/>
        <end position="130"/>
    </location>
</feature>
<dbReference type="GO" id="GO:0016020">
    <property type="term" value="C:membrane"/>
    <property type="evidence" value="ECO:0007669"/>
    <property type="project" value="InterPro"/>
</dbReference>
<dbReference type="SUPFAM" id="SSF53062">
    <property type="entry name" value="PTS system fructose IIA component-like"/>
    <property type="match status" value="1"/>
</dbReference>
<dbReference type="PANTHER" id="PTHR33799">
    <property type="entry name" value="PTS PERMEASE-RELATED-RELATED"/>
    <property type="match status" value="1"/>
</dbReference>
<dbReference type="GO" id="GO:0016740">
    <property type="term" value="F:transferase activity"/>
    <property type="evidence" value="ECO:0007669"/>
    <property type="project" value="UniProtKB-KW"/>
</dbReference>
<dbReference type="InterPro" id="IPR036662">
    <property type="entry name" value="PTS_EIIA_man-typ_sf"/>
</dbReference>
<name>A0A3S2XTZ7_9BURK</name>
<dbReference type="OrthoDB" id="8795346at2"/>
<dbReference type="InterPro" id="IPR051471">
    <property type="entry name" value="Bacterial_PTS_sugar_comp"/>
</dbReference>
<keyword evidence="4" id="KW-1185">Reference proteome</keyword>
<accession>A0A3S2XTZ7</accession>
<dbReference type="Proteomes" id="UP000288587">
    <property type="component" value="Unassembled WGS sequence"/>
</dbReference>
<dbReference type="RefSeq" id="WP_127683014.1">
    <property type="nucleotide sequence ID" value="NZ_SACM01000003.1"/>
</dbReference>
<dbReference type="PROSITE" id="PS51096">
    <property type="entry name" value="PTS_EIIA_TYPE_4"/>
    <property type="match status" value="1"/>
</dbReference>
<proteinExistence type="predicted"/>
<evidence type="ECO:0000313" key="3">
    <source>
        <dbReference type="EMBL" id="RVT84614.1"/>
    </source>
</evidence>
<evidence type="ECO:0000256" key="1">
    <source>
        <dbReference type="ARBA" id="ARBA00022679"/>
    </source>
</evidence>
<dbReference type="GO" id="GO:0009401">
    <property type="term" value="P:phosphoenolpyruvate-dependent sugar phosphotransferase system"/>
    <property type="evidence" value="ECO:0007669"/>
    <property type="project" value="InterPro"/>
</dbReference>
<dbReference type="InterPro" id="IPR004701">
    <property type="entry name" value="PTS_EIIA_man-typ"/>
</dbReference>
<dbReference type="AlphaFoldDB" id="A0A3S2XTZ7"/>